<feature type="transmembrane region" description="Helical" evidence="5">
    <location>
        <begin position="34"/>
        <end position="53"/>
    </location>
</feature>
<dbReference type="AlphaFoldDB" id="A0AAV5UQU7"/>
<feature type="transmembrane region" description="Helical" evidence="5">
    <location>
        <begin position="172"/>
        <end position="192"/>
    </location>
</feature>
<evidence type="ECO:0000256" key="1">
    <source>
        <dbReference type="ARBA" id="ARBA00004370"/>
    </source>
</evidence>
<evidence type="ECO:0000256" key="2">
    <source>
        <dbReference type="ARBA" id="ARBA00022692"/>
    </source>
</evidence>
<feature type="transmembrane region" description="Helical" evidence="5">
    <location>
        <begin position="65"/>
        <end position="92"/>
    </location>
</feature>
<dbReference type="GO" id="GO:0020037">
    <property type="term" value="F:heme binding"/>
    <property type="evidence" value="ECO:0007669"/>
    <property type="project" value="InterPro"/>
</dbReference>
<feature type="non-terminal residue" evidence="7">
    <location>
        <position position="510"/>
    </location>
</feature>
<dbReference type="SUPFAM" id="SSF81321">
    <property type="entry name" value="Family A G protein-coupled receptor-like"/>
    <property type="match status" value="1"/>
</dbReference>
<accession>A0AAV5UQU7</accession>
<dbReference type="EMBL" id="BTSY01000001">
    <property type="protein sequence ID" value="GMT09560.1"/>
    <property type="molecule type" value="Genomic_DNA"/>
</dbReference>
<dbReference type="InterPro" id="IPR052954">
    <property type="entry name" value="GPCR-Ligand_Int"/>
</dbReference>
<evidence type="ECO:0000313" key="7">
    <source>
        <dbReference type="EMBL" id="GMT09560.1"/>
    </source>
</evidence>
<keyword evidence="2 5" id="KW-0812">Transmembrane</keyword>
<feature type="transmembrane region" description="Helical" evidence="5">
    <location>
        <begin position="112"/>
        <end position="132"/>
    </location>
</feature>
<evidence type="ECO:0000256" key="3">
    <source>
        <dbReference type="ARBA" id="ARBA00022989"/>
    </source>
</evidence>
<dbReference type="GO" id="GO:0019825">
    <property type="term" value="F:oxygen binding"/>
    <property type="evidence" value="ECO:0007669"/>
    <property type="project" value="InterPro"/>
</dbReference>
<feature type="transmembrane region" description="Helical" evidence="5">
    <location>
        <begin position="320"/>
        <end position="346"/>
    </location>
</feature>
<organism evidence="7 8">
    <name type="scientific">Pristionchus fissidentatus</name>
    <dbReference type="NCBI Taxonomy" id="1538716"/>
    <lineage>
        <taxon>Eukaryota</taxon>
        <taxon>Metazoa</taxon>
        <taxon>Ecdysozoa</taxon>
        <taxon>Nematoda</taxon>
        <taxon>Chromadorea</taxon>
        <taxon>Rhabditida</taxon>
        <taxon>Rhabditina</taxon>
        <taxon>Diplogasteromorpha</taxon>
        <taxon>Diplogasteroidea</taxon>
        <taxon>Neodiplogasteridae</taxon>
        <taxon>Pristionchus</taxon>
    </lineage>
</organism>
<evidence type="ECO:0000313" key="8">
    <source>
        <dbReference type="Proteomes" id="UP001432322"/>
    </source>
</evidence>
<keyword evidence="3 5" id="KW-1133">Transmembrane helix</keyword>
<dbReference type="PANTHER" id="PTHR46641:SF13">
    <property type="entry name" value="G_PROTEIN_RECEP_F1_2 DOMAIN-CONTAINING PROTEIN"/>
    <property type="match status" value="1"/>
</dbReference>
<evidence type="ECO:0000259" key="6">
    <source>
        <dbReference type="PROSITE" id="PS50262"/>
    </source>
</evidence>
<keyword evidence="8" id="KW-1185">Reference proteome</keyword>
<comment type="caution">
    <text evidence="7">The sequence shown here is derived from an EMBL/GenBank/DDBJ whole genome shotgun (WGS) entry which is preliminary data.</text>
</comment>
<gene>
    <name evidence="7" type="ORF">PFISCL1PPCAC_857</name>
</gene>
<protein>
    <recommendedName>
        <fullName evidence="6">G-protein coupled receptors family 1 profile domain-containing protein</fullName>
    </recommendedName>
</protein>
<proteinExistence type="predicted"/>
<comment type="subcellular location">
    <subcellularLocation>
        <location evidence="1">Membrane</location>
    </subcellularLocation>
</comment>
<evidence type="ECO:0000256" key="4">
    <source>
        <dbReference type="ARBA" id="ARBA00023136"/>
    </source>
</evidence>
<dbReference type="PROSITE" id="PS50262">
    <property type="entry name" value="G_PROTEIN_RECEP_F1_2"/>
    <property type="match status" value="1"/>
</dbReference>
<dbReference type="CDD" id="cd14978">
    <property type="entry name" value="7tmA_FMRFamide_R-like"/>
    <property type="match status" value="1"/>
</dbReference>
<dbReference type="InterPro" id="IPR017452">
    <property type="entry name" value="GPCR_Rhodpsn_7TM"/>
</dbReference>
<dbReference type="Proteomes" id="UP001432322">
    <property type="component" value="Unassembled WGS sequence"/>
</dbReference>
<feature type="transmembrane region" description="Helical" evidence="5">
    <location>
        <begin position="235"/>
        <end position="256"/>
    </location>
</feature>
<feature type="transmembrane region" description="Helical" evidence="5">
    <location>
        <begin position="282"/>
        <end position="300"/>
    </location>
</feature>
<sequence>MRTDLVQCKAATYNVTEIGLEEAAFRSFEKIVTGYMSVACVILGTIGNLYGVRSVHITNFDKNRGVVLAVSVLALAFWDTALLWCAFFYYAIKVVDPIPGQSQHLNLITPCFHAFSQIANTASIWCVVAITWQRFMATRDPFRIRSAALLQSFRERRTSSISFYACYANRRLLGMPLTISCLAIIVNLPAFFEISVSYCWQIVDGVRVVNNQLRVNELRTNQTYTLLYRTMFRMLITNIGPNTLIVVLTAWMIIILKGSNRSREKLFRMTDSLLDRYSSREMMQTIVSIILVTKFLLFRSPSFLLDIAELTLTDDIKDHYYKFMATVSISNFFILLNSATNCIIFLKASSWLNEKISERKTMKRKKTVTDSSQAFSRDRYTVLNSTWESAKKLTNDQIGYTVLYSMIRKQPSLLDPMRPAAFAPGGETHIVTLIGLPVKRSFDFMAQAKYQEIANRITSFIEELIKMMIDGAPDSCLQARIRRAGAIHHTHRVKISSTVWKEFKASLLLI</sequence>
<dbReference type="Gene3D" id="1.20.1070.10">
    <property type="entry name" value="Rhodopsin 7-helix transmembrane proteins"/>
    <property type="match status" value="1"/>
</dbReference>
<keyword evidence="4 5" id="KW-0472">Membrane</keyword>
<dbReference type="PANTHER" id="PTHR46641">
    <property type="entry name" value="FMRFAMIDE RECEPTOR-RELATED"/>
    <property type="match status" value="1"/>
</dbReference>
<feature type="domain" description="G-protein coupled receptors family 1 profile" evidence="6">
    <location>
        <begin position="47"/>
        <end position="345"/>
    </location>
</feature>
<dbReference type="Gene3D" id="1.10.490.10">
    <property type="entry name" value="Globins"/>
    <property type="match status" value="1"/>
</dbReference>
<dbReference type="GO" id="GO:0016020">
    <property type="term" value="C:membrane"/>
    <property type="evidence" value="ECO:0007669"/>
    <property type="project" value="UniProtKB-SubCell"/>
</dbReference>
<name>A0AAV5UQU7_9BILA</name>
<reference evidence="7" key="1">
    <citation type="submission" date="2023-10" db="EMBL/GenBank/DDBJ databases">
        <title>Genome assembly of Pristionchus species.</title>
        <authorList>
            <person name="Yoshida K."/>
            <person name="Sommer R.J."/>
        </authorList>
    </citation>
    <scope>NUCLEOTIDE SEQUENCE</scope>
    <source>
        <strain evidence="7">RS5133</strain>
    </source>
</reference>
<dbReference type="InterPro" id="IPR012292">
    <property type="entry name" value="Globin/Proto"/>
</dbReference>
<evidence type="ECO:0000256" key="5">
    <source>
        <dbReference type="SAM" id="Phobius"/>
    </source>
</evidence>